<dbReference type="Pfam" id="PF18884">
    <property type="entry name" value="TSP3_bac"/>
    <property type="match status" value="4"/>
</dbReference>
<keyword evidence="3 6" id="KW-0732">Signal</keyword>
<dbReference type="KEGG" id="vin:AKJ08_2502"/>
<dbReference type="Gene3D" id="3.40.50.410">
    <property type="entry name" value="von Willebrand factor, type A domain"/>
    <property type="match status" value="1"/>
</dbReference>
<evidence type="ECO:0000313" key="8">
    <source>
        <dbReference type="EMBL" id="AKU92115.1"/>
    </source>
</evidence>
<dbReference type="AlphaFoldDB" id="A0A0K1PF19"/>
<feature type="compositionally biased region" description="Basic and acidic residues" evidence="5">
    <location>
        <begin position="407"/>
        <end position="430"/>
    </location>
</feature>
<dbReference type="SUPFAM" id="SSF53300">
    <property type="entry name" value="vWA-like"/>
    <property type="match status" value="1"/>
</dbReference>
<feature type="signal peptide" evidence="6">
    <location>
        <begin position="1"/>
        <end position="23"/>
    </location>
</feature>
<sequence>MKARVLALALLSGALGLFGSCTRSDLVGLPPPGKRPIDNKLTVAGSFCTEDPLAVEFPVKILFVVDTSQSMDVTDPPDPLQNGESARMHSVLEVIRAYAGVPGVELGIITFNGTVGDTTQGFRRNVETEEVAWLMAVAADLNFAGGKTDYEAALDLAYQTILTDTKQADEKLRARSKYVVIFLSDGMPDPYVPADDLMRQVKKIHDLERERRLAELRLHTVYLSGRTPAWLQREPEALLREMARVGAGTFRHIANGEKLDFLDVDFTSFRRLFTLKRFMASNINALPIRDVQLAVDSDGDGLSDVEEELIGTDPTLRDTDGDGFSDFLEHRLRNAGFDPLDPSDADCAVTEDDDYNRRDDDGDGLLNCEERFLGTNPRLFDTDADGIPDWIEVRAGTSPVSDDLLADLDRDGRTNGDEVRDHTDPNRPDNEDAAFLRYRYDLRRREIRDSRVCYDFSVSNISLVPTLALPGAERGWNEIHLVLAQSPADAPHDYGEFRMACVRVRYLLPEDVKIPASGRVELQEEDFKRAGVVGDDSRFDPSRDCVTP</sequence>
<dbReference type="SMART" id="SM00327">
    <property type="entry name" value="VWA"/>
    <property type="match status" value="1"/>
</dbReference>
<evidence type="ECO:0000259" key="7">
    <source>
        <dbReference type="PROSITE" id="PS50234"/>
    </source>
</evidence>
<keyword evidence="2" id="KW-0964">Secreted</keyword>
<dbReference type="InterPro" id="IPR036465">
    <property type="entry name" value="vWFA_dom_sf"/>
</dbReference>
<evidence type="ECO:0000256" key="3">
    <source>
        <dbReference type="ARBA" id="ARBA00022729"/>
    </source>
</evidence>
<reference evidence="8 9" key="1">
    <citation type="submission" date="2015-08" db="EMBL/GenBank/DDBJ databases">
        <authorList>
            <person name="Babu N.S."/>
            <person name="Beckwith C.J."/>
            <person name="Beseler K.G."/>
            <person name="Brison A."/>
            <person name="Carone J.V."/>
            <person name="Caskin T.P."/>
            <person name="Diamond M."/>
            <person name="Durham M.E."/>
            <person name="Foxe J.M."/>
            <person name="Go M."/>
            <person name="Henderson B.A."/>
            <person name="Jones I.B."/>
            <person name="McGettigan J.A."/>
            <person name="Micheletti S.J."/>
            <person name="Nasrallah M.E."/>
            <person name="Ortiz D."/>
            <person name="Piller C.R."/>
            <person name="Privatt S.R."/>
            <person name="Schneider S.L."/>
            <person name="Sharp S."/>
            <person name="Smith T.C."/>
            <person name="Stanton J.D."/>
            <person name="Ullery H.E."/>
            <person name="Wilson R.J."/>
            <person name="Serrano M.G."/>
            <person name="Buck G."/>
            <person name="Lee V."/>
            <person name="Wang Y."/>
            <person name="Carvalho R."/>
            <person name="Voegtly L."/>
            <person name="Shi R."/>
            <person name="Duckworth R."/>
            <person name="Johnson A."/>
            <person name="Loviza R."/>
            <person name="Walstead R."/>
            <person name="Shah Z."/>
            <person name="Kiflezghi M."/>
            <person name="Wade K."/>
            <person name="Ball S.L."/>
            <person name="Bradley K.W."/>
            <person name="Asai D.J."/>
            <person name="Bowman C.A."/>
            <person name="Russell D.A."/>
            <person name="Pope W.H."/>
            <person name="Jacobs-Sera D."/>
            <person name="Hendrix R.W."/>
            <person name="Hatfull G.F."/>
        </authorList>
    </citation>
    <scope>NUCLEOTIDE SEQUENCE [LARGE SCALE GENOMIC DNA]</scope>
    <source>
        <strain evidence="8 9">DSM 27710</strain>
    </source>
</reference>
<feature type="chain" id="PRO_5005465968" evidence="6">
    <location>
        <begin position="24"/>
        <end position="548"/>
    </location>
</feature>
<evidence type="ECO:0000256" key="2">
    <source>
        <dbReference type="ARBA" id="ARBA00022525"/>
    </source>
</evidence>
<dbReference type="OrthoDB" id="5377493at2"/>
<dbReference type="CDD" id="cd00198">
    <property type="entry name" value="vWFA"/>
    <property type="match status" value="1"/>
</dbReference>
<dbReference type="PANTHER" id="PTHR37467">
    <property type="entry name" value="EXPORTED CALCIUM-BINDING GLYCOPROTEIN-RELATED"/>
    <property type="match status" value="1"/>
</dbReference>
<organism evidence="8 9">
    <name type="scientific">Vulgatibacter incomptus</name>
    <dbReference type="NCBI Taxonomy" id="1391653"/>
    <lineage>
        <taxon>Bacteria</taxon>
        <taxon>Pseudomonadati</taxon>
        <taxon>Myxococcota</taxon>
        <taxon>Myxococcia</taxon>
        <taxon>Myxococcales</taxon>
        <taxon>Cystobacterineae</taxon>
        <taxon>Vulgatibacteraceae</taxon>
        <taxon>Vulgatibacter</taxon>
    </lineage>
</organism>
<evidence type="ECO:0000256" key="6">
    <source>
        <dbReference type="SAM" id="SignalP"/>
    </source>
</evidence>
<feature type="domain" description="VWFA" evidence="7">
    <location>
        <begin position="60"/>
        <end position="283"/>
    </location>
</feature>
<name>A0A0K1PF19_9BACT</name>
<feature type="region of interest" description="Disordered" evidence="5">
    <location>
        <begin position="402"/>
        <end position="430"/>
    </location>
</feature>
<dbReference type="PROSITE" id="PS51257">
    <property type="entry name" value="PROKAR_LIPOPROTEIN"/>
    <property type="match status" value="1"/>
</dbReference>
<dbReference type="STRING" id="1391653.AKJ08_2502"/>
<accession>A0A0K1PF19</accession>
<gene>
    <name evidence="8" type="ORF">AKJ08_2502</name>
</gene>
<dbReference type="InterPro" id="IPR002035">
    <property type="entry name" value="VWF_A"/>
</dbReference>
<dbReference type="PANTHER" id="PTHR37467:SF1">
    <property type="entry name" value="EXPORTED CALCIUM-BINDING GLYCOPROTEIN"/>
    <property type="match status" value="1"/>
</dbReference>
<dbReference type="PROSITE" id="PS50234">
    <property type="entry name" value="VWFA"/>
    <property type="match status" value="1"/>
</dbReference>
<evidence type="ECO:0000313" key="9">
    <source>
        <dbReference type="Proteomes" id="UP000055590"/>
    </source>
</evidence>
<evidence type="ECO:0000256" key="1">
    <source>
        <dbReference type="ARBA" id="ARBA00004613"/>
    </source>
</evidence>
<keyword evidence="9" id="KW-1185">Reference proteome</keyword>
<dbReference type="EMBL" id="CP012332">
    <property type="protein sequence ID" value="AKU92115.1"/>
    <property type="molecule type" value="Genomic_DNA"/>
</dbReference>
<dbReference type="InterPro" id="IPR053180">
    <property type="entry name" value="Ca-binding_acidic-repeat"/>
</dbReference>
<keyword evidence="4" id="KW-0106">Calcium</keyword>
<evidence type="ECO:0000256" key="5">
    <source>
        <dbReference type="SAM" id="MobiDB-lite"/>
    </source>
</evidence>
<proteinExistence type="predicted"/>
<dbReference type="RefSeq" id="WP_050726330.1">
    <property type="nucleotide sequence ID" value="NZ_CP012332.1"/>
</dbReference>
<evidence type="ECO:0000256" key="4">
    <source>
        <dbReference type="ARBA" id="ARBA00022837"/>
    </source>
</evidence>
<protein>
    <submittedName>
        <fullName evidence="8">Calcium-binding acidic-repeat protein</fullName>
    </submittedName>
</protein>
<dbReference type="Pfam" id="PF13519">
    <property type="entry name" value="VWA_2"/>
    <property type="match status" value="1"/>
</dbReference>
<dbReference type="Proteomes" id="UP000055590">
    <property type="component" value="Chromosome"/>
</dbReference>
<comment type="subcellular location">
    <subcellularLocation>
        <location evidence="1">Secreted</location>
    </subcellularLocation>
</comment>
<dbReference type="InterPro" id="IPR059100">
    <property type="entry name" value="TSP3_bac"/>
</dbReference>